<dbReference type="EMBL" id="FOTW01000013">
    <property type="protein sequence ID" value="SFM12629.1"/>
    <property type="molecule type" value="Genomic_DNA"/>
</dbReference>
<dbReference type="RefSeq" id="WP_093388332.1">
    <property type="nucleotide sequence ID" value="NZ_FOTW01000013.1"/>
</dbReference>
<reference evidence="2 3" key="1">
    <citation type="submission" date="2016-10" db="EMBL/GenBank/DDBJ databases">
        <authorList>
            <person name="de Groot N.N."/>
        </authorList>
    </citation>
    <scope>NUCLEOTIDE SEQUENCE [LARGE SCALE GENOMIC DNA]</scope>
    <source>
        <strain evidence="2 3">ATCC 43154</strain>
    </source>
</reference>
<accession>A0A1I4NAX7</accession>
<dbReference type="InterPro" id="IPR054402">
    <property type="entry name" value="Tt1218-like_dom"/>
</dbReference>
<name>A0A1I4NAX7_9BURK</name>
<gene>
    <name evidence="2" type="ORF">SAMN02982985_02818</name>
</gene>
<dbReference type="OrthoDB" id="8724817at2"/>
<sequence>MRSRAAGFAMLEVLLAIMLLALGVLGGAAMQLTALRTRHQSALLSRAMQLASGLAEQMRANPAQMRLADGANPYLSLRYDALAEPNPAPPAALCFGAGARCDSAELAWFDLYQLKSLVRQGLPGGRAVVCRDRAVWQGGRLRWQCDGGADAPLVIKIGWQHKNPDGSALRDEDGQFAPGVALTVGAAP</sequence>
<dbReference type="Pfam" id="PF22150">
    <property type="entry name" value="Tt1218-like"/>
    <property type="match status" value="1"/>
</dbReference>
<organism evidence="2 3">
    <name type="scientific">Rugamonas rubra</name>
    <dbReference type="NCBI Taxonomy" id="758825"/>
    <lineage>
        <taxon>Bacteria</taxon>
        <taxon>Pseudomonadati</taxon>
        <taxon>Pseudomonadota</taxon>
        <taxon>Betaproteobacteria</taxon>
        <taxon>Burkholderiales</taxon>
        <taxon>Oxalobacteraceae</taxon>
        <taxon>Telluria group</taxon>
        <taxon>Rugamonas</taxon>
    </lineage>
</organism>
<proteinExistence type="predicted"/>
<keyword evidence="3" id="KW-1185">Reference proteome</keyword>
<evidence type="ECO:0000313" key="3">
    <source>
        <dbReference type="Proteomes" id="UP000199470"/>
    </source>
</evidence>
<dbReference type="InterPro" id="IPR013362">
    <property type="entry name" value="Pilus_4_PilV"/>
</dbReference>
<dbReference type="NCBIfam" id="TIGR02523">
    <property type="entry name" value="type_IV_pilV"/>
    <property type="match status" value="1"/>
</dbReference>
<evidence type="ECO:0000313" key="2">
    <source>
        <dbReference type="EMBL" id="SFM12629.1"/>
    </source>
</evidence>
<protein>
    <submittedName>
        <fullName evidence="2">Type IV pilus assembly protein PilV</fullName>
    </submittedName>
</protein>
<feature type="domain" description="Type IV pilin Tt1218-like" evidence="1">
    <location>
        <begin position="29"/>
        <end position="111"/>
    </location>
</feature>
<dbReference type="Proteomes" id="UP000199470">
    <property type="component" value="Unassembled WGS sequence"/>
</dbReference>
<dbReference type="AlphaFoldDB" id="A0A1I4NAX7"/>
<evidence type="ECO:0000259" key="1">
    <source>
        <dbReference type="Pfam" id="PF22150"/>
    </source>
</evidence>
<dbReference type="STRING" id="758825.SAMN02982985_02818"/>